<evidence type="ECO:0000313" key="13">
    <source>
        <dbReference type="Proteomes" id="UP000789396"/>
    </source>
</evidence>
<keyword evidence="6" id="KW-0812">Transmembrane</keyword>
<organism evidence="12 13">
    <name type="scientific">Racocetra fulgida</name>
    <dbReference type="NCBI Taxonomy" id="60492"/>
    <lineage>
        <taxon>Eukaryota</taxon>
        <taxon>Fungi</taxon>
        <taxon>Fungi incertae sedis</taxon>
        <taxon>Mucoromycota</taxon>
        <taxon>Glomeromycotina</taxon>
        <taxon>Glomeromycetes</taxon>
        <taxon>Diversisporales</taxon>
        <taxon>Gigasporaceae</taxon>
        <taxon>Racocetra</taxon>
    </lineage>
</organism>
<sequence length="317" mass="36338">DIANGLKHLHDKSIIHRDSVSLKREKSIENTPPRYANLYKNCWSSDPDLRPELNAILIELEKLSTETIEFITNPTNNTCYLTIRVDPKEPSKQNPLEQPSYRQENVELLNGNLVIDCPVPENMLRNVSHKVSKESTHLRYTACTSKPEAFKEKKFTLRQIEYKREIELFIMINMHDDNEILLSHTLNGIMENIVYLCSLKDSPTWIVVCIISDSRSEPVLAYFTALGVYQDNIAKAKVNKKAVEAHIYEYTTPISIKQFKNSAEMMIEEGNVPVQMLFCLIEQSKKAVDSSQWFFSAFCPIIVPKICVLIDTDVKPG</sequence>
<evidence type="ECO:0000313" key="12">
    <source>
        <dbReference type="EMBL" id="CAG8575272.1"/>
    </source>
</evidence>
<dbReference type="OrthoDB" id="2432009at2759"/>
<keyword evidence="4 10" id="KW-0328">Glycosyltransferase</keyword>
<evidence type="ECO:0000256" key="3">
    <source>
        <dbReference type="ARBA" id="ARBA00022475"/>
    </source>
</evidence>
<protein>
    <recommendedName>
        <fullName evidence="2 10">Chitin synthase</fullName>
        <ecNumber evidence="2 10">2.4.1.16</ecNumber>
    </recommendedName>
</protein>
<evidence type="ECO:0000256" key="2">
    <source>
        <dbReference type="ARBA" id="ARBA00012543"/>
    </source>
</evidence>
<keyword evidence="13" id="KW-1185">Reference proteome</keyword>
<dbReference type="InterPro" id="IPR004835">
    <property type="entry name" value="Chitin_synth"/>
</dbReference>
<dbReference type="GO" id="GO:0071555">
    <property type="term" value="P:cell wall organization"/>
    <property type="evidence" value="ECO:0007669"/>
    <property type="project" value="UniProtKB-KW"/>
</dbReference>
<comment type="subcellular location">
    <subcellularLocation>
        <location evidence="1 10">Cell membrane</location>
        <topology evidence="1 10">Multi-pass membrane protein</topology>
    </subcellularLocation>
</comment>
<evidence type="ECO:0000259" key="11">
    <source>
        <dbReference type="Pfam" id="PF08407"/>
    </source>
</evidence>
<reference evidence="12" key="1">
    <citation type="submission" date="2021-06" db="EMBL/GenBank/DDBJ databases">
        <authorList>
            <person name="Kallberg Y."/>
            <person name="Tangrot J."/>
            <person name="Rosling A."/>
        </authorList>
    </citation>
    <scope>NUCLEOTIDE SEQUENCE</scope>
    <source>
        <strain evidence="12">IN212</strain>
    </source>
</reference>
<feature type="domain" description="Chitin synthase N-terminal" evidence="11">
    <location>
        <begin position="104"/>
        <end position="167"/>
    </location>
</feature>
<dbReference type="GO" id="GO:0006031">
    <property type="term" value="P:chitin biosynthetic process"/>
    <property type="evidence" value="ECO:0007669"/>
    <property type="project" value="UniProtKB-UniRule"/>
</dbReference>
<feature type="non-terminal residue" evidence="12">
    <location>
        <position position="317"/>
    </location>
</feature>
<dbReference type="InterPro" id="IPR013616">
    <property type="entry name" value="Chitin_synth_N"/>
</dbReference>
<evidence type="ECO:0000256" key="7">
    <source>
        <dbReference type="ARBA" id="ARBA00022989"/>
    </source>
</evidence>
<evidence type="ECO:0000256" key="6">
    <source>
        <dbReference type="ARBA" id="ARBA00022692"/>
    </source>
</evidence>
<dbReference type="GO" id="GO:0004100">
    <property type="term" value="F:chitin synthase activity"/>
    <property type="evidence" value="ECO:0007669"/>
    <property type="project" value="UniProtKB-UniRule"/>
</dbReference>
<dbReference type="AlphaFoldDB" id="A0A9N9BPL0"/>
<dbReference type="Proteomes" id="UP000789396">
    <property type="component" value="Unassembled WGS sequence"/>
</dbReference>
<evidence type="ECO:0000256" key="8">
    <source>
        <dbReference type="ARBA" id="ARBA00023136"/>
    </source>
</evidence>
<keyword evidence="9 10" id="KW-0961">Cell wall biogenesis/degradation</keyword>
<keyword evidence="7" id="KW-1133">Transmembrane helix</keyword>
<gene>
    <name evidence="12" type="ORF">RFULGI_LOCUS5620</name>
</gene>
<evidence type="ECO:0000256" key="10">
    <source>
        <dbReference type="RuleBase" id="RU366040"/>
    </source>
</evidence>
<dbReference type="EC" id="2.4.1.16" evidence="2 10"/>
<comment type="caution">
    <text evidence="12">The sequence shown here is derived from an EMBL/GenBank/DDBJ whole genome shotgun (WGS) entry which is preliminary data.</text>
</comment>
<proteinExistence type="inferred from homology"/>
<keyword evidence="5 10" id="KW-0808">Transferase</keyword>
<name>A0A9N9BPL0_9GLOM</name>
<comment type="function">
    <text evidence="10">Polymerizes chitin, a structural polymer of the cell wall and septum, by transferring the sugar moiety of UDP-GlcNAc to the non-reducing end of the growing chitin polymer.</text>
</comment>
<dbReference type="EMBL" id="CAJVPZ010006571">
    <property type="protein sequence ID" value="CAG8575272.1"/>
    <property type="molecule type" value="Genomic_DNA"/>
</dbReference>
<keyword evidence="3 10" id="KW-1003">Cell membrane</keyword>
<accession>A0A9N9BPL0</accession>
<dbReference type="GO" id="GO:0030428">
    <property type="term" value="C:cell septum"/>
    <property type="evidence" value="ECO:0007669"/>
    <property type="project" value="TreeGrafter"/>
</dbReference>
<dbReference type="Pfam" id="PF01644">
    <property type="entry name" value="Chitin_synth_1"/>
    <property type="match status" value="1"/>
</dbReference>
<dbReference type="GO" id="GO:0005886">
    <property type="term" value="C:plasma membrane"/>
    <property type="evidence" value="ECO:0007669"/>
    <property type="project" value="UniProtKB-SubCell"/>
</dbReference>
<keyword evidence="8" id="KW-0472">Membrane</keyword>
<evidence type="ECO:0000256" key="1">
    <source>
        <dbReference type="ARBA" id="ARBA00004651"/>
    </source>
</evidence>
<dbReference type="PANTHER" id="PTHR22914:SF9">
    <property type="entry name" value="CHITIN SYNTHASE 1"/>
    <property type="match status" value="1"/>
</dbReference>
<evidence type="ECO:0000256" key="5">
    <source>
        <dbReference type="ARBA" id="ARBA00022679"/>
    </source>
</evidence>
<evidence type="ECO:0000256" key="9">
    <source>
        <dbReference type="ARBA" id="ARBA00023316"/>
    </source>
</evidence>
<dbReference type="PANTHER" id="PTHR22914">
    <property type="entry name" value="CHITIN SYNTHASE"/>
    <property type="match status" value="1"/>
</dbReference>
<evidence type="ECO:0000256" key="4">
    <source>
        <dbReference type="ARBA" id="ARBA00022676"/>
    </source>
</evidence>
<comment type="similarity">
    <text evidence="10">Belongs to the chitin synthase family.</text>
</comment>
<comment type="catalytic activity">
    <reaction evidence="10">
        <text>[(1-&gt;4)-N-acetyl-beta-D-glucosaminyl](n) + UDP-N-acetyl-alpha-D-glucosamine = [(1-&gt;4)-N-acetyl-beta-D-glucosaminyl](n+1) + UDP + H(+)</text>
        <dbReference type="Rhea" id="RHEA:16637"/>
        <dbReference type="Rhea" id="RHEA-COMP:9593"/>
        <dbReference type="Rhea" id="RHEA-COMP:9595"/>
        <dbReference type="ChEBI" id="CHEBI:15378"/>
        <dbReference type="ChEBI" id="CHEBI:17029"/>
        <dbReference type="ChEBI" id="CHEBI:57705"/>
        <dbReference type="ChEBI" id="CHEBI:58223"/>
        <dbReference type="EC" id="2.4.1.16"/>
    </reaction>
</comment>
<dbReference type="Pfam" id="PF08407">
    <property type="entry name" value="Chitin_synth_1N"/>
    <property type="match status" value="1"/>
</dbReference>